<dbReference type="VEuPathDB" id="FungiDB:MELLADRAFT_61644"/>
<name>F4RFR8_MELLP</name>
<dbReference type="HOGENOM" id="CLU_894685_0_0_1"/>
<accession>F4RFR8</accession>
<feature type="region of interest" description="Disordered" evidence="1">
    <location>
        <begin position="151"/>
        <end position="254"/>
    </location>
</feature>
<gene>
    <name evidence="2" type="ORF">MELLADRAFT_61644</name>
</gene>
<dbReference type="InParanoid" id="F4RFR8"/>
<feature type="region of interest" description="Disordered" evidence="1">
    <location>
        <begin position="325"/>
        <end position="344"/>
    </location>
</feature>
<feature type="region of interest" description="Disordered" evidence="1">
    <location>
        <begin position="106"/>
        <end position="138"/>
    </location>
</feature>
<reference evidence="3" key="1">
    <citation type="journal article" date="2011" name="Proc. Natl. Acad. Sci. U.S.A.">
        <title>Obligate biotrophy features unraveled by the genomic analysis of rust fungi.</title>
        <authorList>
            <person name="Duplessis S."/>
            <person name="Cuomo C.A."/>
            <person name="Lin Y.-C."/>
            <person name="Aerts A."/>
            <person name="Tisserant E."/>
            <person name="Veneault-Fourrey C."/>
            <person name="Joly D.L."/>
            <person name="Hacquard S."/>
            <person name="Amselem J."/>
            <person name="Cantarel B.L."/>
            <person name="Chiu R."/>
            <person name="Coutinho P.M."/>
            <person name="Feau N."/>
            <person name="Field M."/>
            <person name="Frey P."/>
            <person name="Gelhaye E."/>
            <person name="Goldberg J."/>
            <person name="Grabherr M.G."/>
            <person name="Kodira C.D."/>
            <person name="Kohler A."/>
            <person name="Kuees U."/>
            <person name="Lindquist E.A."/>
            <person name="Lucas S.M."/>
            <person name="Mago R."/>
            <person name="Mauceli E."/>
            <person name="Morin E."/>
            <person name="Murat C."/>
            <person name="Pangilinan J.L."/>
            <person name="Park R."/>
            <person name="Pearson M."/>
            <person name="Quesneville H."/>
            <person name="Rouhier N."/>
            <person name="Sakthikumar S."/>
            <person name="Salamov A.A."/>
            <person name="Schmutz J."/>
            <person name="Selles B."/>
            <person name="Shapiro H."/>
            <person name="Tanguay P."/>
            <person name="Tuskan G.A."/>
            <person name="Henrissat B."/>
            <person name="Van de Peer Y."/>
            <person name="Rouze P."/>
            <person name="Ellis J.G."/>
            <person name="Dodds P.N."/>
            <person name="Schein J.E."/>
            <person name="Zhong S."/>
            <person name="Hamelin R.C."/>
            <person name="Grigoriev I.V."/>
            <person name="Szabo L.J."/>
            <person name="Martin F."/>
        </authorList>
    </citation>
    <scope>NUCLEOTIDE SEQUENCE [LARGE SCALE GENOMIC DNA]</scope>
    <source>
        <strain evidence="3">98AG31 / pathotype 3-4-7</strain>
    </source>
</reference>
<feature type="compositionally biased region" description="Acidic residues" evidence="1">
    <location>
        <begin position="120"/>
        <end position="132"/>
    </location>
</feature>
<keyword evidence="3" id="KW-1185">Reference proteome</keyword>
<dbReference type="OrthoDB" id="2503819at2759"/>
<dbReference type="Proteomes" id="UP000001072">
    <property type="component" value="Unassembled WGS sequence"/>
</dbReference>
<evidence type="ECO:0000313" key="3">
    <source>
        <dbReference type="Proteomes" id="UP000001072"/>
    </source>
</evidence>
<dbReference type="EMBL" id="GL883099">
    <property type="protein sequence ID" value="EGG08883.1"/>
    <property type="molecule type" value="Genomic_DNA"/>
</dbReference>
<sequence>MPLDLNPLKKSQVSQTPFFYVIYIFLVNLKTSTSTAREQFIEAVRRDLSFDQNGSKIDMNKSSGQLIAKVNRFNPSMDRMKGMTLIKKGEEDWLWEVEGDPQLIDRRLGGKAKRPRDKASDEEDYQIEEDQEVVNSSQIIHSIEAPDAVLSKDNDTSLPTNTVIRATRSPKRIRTSDPLGLGTLPKLSDEAQESGPSRNTRSRASGSFRGRGAKNGVSPAQSRKASGSTSRDPKEKSSAAAPKGKGKGKAVDGPDQVAEITAGIDGFSVFSNHQIDVEPINGFIMMGPAPEKITMPTMDAADWAQPAGPKLKVGTWLEETLHAGPQAPVDAPKSHAPSSIAGIL</sequence>
<feature type="compositionally biased region" description="Polar residues" evidence="1">
    <location>
        <begin position="218"/>
        <end position="230"/>
    </location>
</feature>
<dbReference type="AlphaFoldDB" id="F4RFR8"/>
<evidence type="ECO:0000313" key="2">
    <source>
        <dbReference type="EMBL" id="EGG08883.1"/>
    </source>
</evidence>
<dbReference type="RefSeq" id="XP_007407857.1">
    <property type="nucleotide sequence ID" value="XM_007407795.1"/>
</dbReference>
<dbReference type="GeneID" id="18929762"/>
<evidence type="ECO:0000256" key="1">
    <source>
        <dbReference type="SAM" id="MobiDB-lite"/>
    </source>
</evidence>
<protein>
    <submittedName>
        <fullName evidence="2">Uncharacterized protein</fullName>
    </submittedName>
</protein>
<proteinExistence type="predicted"/>
<organism evidence="3">
    <name type="scientific">Melampsora larici-populina (strain 98AG31 / pathotype 3-4-7)</name>
    <name type="common">Poplar leaf rust fungus</name>
    <dbReference type="NCBI Taxonomy" id="747676"/>
    <lineage>
        <taxon>Eukaryota</taxon>
        <taxon>Fungi</taxon>
        <taxon>Dikarya</taxon>
        <taxon>Basidiomycota</taxon>
        <taxon>Pucciniomycotina</taxon>
        <taxon>Pucciniomycetes</taxon>
        <taxon>Pucciniales</taxon>
        <taxon>Melampsoraceae</taxon>
        <taxon>Melampsora</taxon>
    </lineage>
</organism>
<dbReference type="KEGG" id="mlr:MELLADRAFT_61644"/>